<proteinExistence type="inferred from homology"/>
<dbReference type="EMBL" id="QGQD01000017">
    <property type="protein sequence ID" value="TLD02326.1"/>
    <property type="molecule type" value="Genomic_DNA"/>
</dbReference>
<dbReference type="SUPFAM" id="SSF161098">
    <property type="entry name" value="MetI-like"/>
    <property type="match status" value="1"/>
</dbReference>
<dbReference type="AlphaFoldDB" id="A0A4U8QP01"/>
<keyword evidence="5" id="KW-1133">Transmembrane helix</keyword>
<evidence type="ECO:0000256" key="4">
    <source>
        <dbReference type="ARBA" id="ARBA00022692"/>
    </source>
</evidence>
<keyword evidence="10" id="KW-1185">Reference proteome</keyword>
<comment type="caution">
    <text evidence="9">The sequence shown here is derived from an EMBL/GenBank/DDBJ whole genome shotgun (WGS) entry which is preliminary data.</text>
</comment>
<name>A0A4U8QP01_9FIRM</name>
<dbReference type="InterPro" id="IPR035906">
    <property type="entry name" value="MetI-like_sf"/>
</dbReference>
<dbReference type="Pfam" id="PF00528">
    <property type="entry name" value="BPD_transp_1"/>
    <property type="match status" value="1"/>
</dbReference>
<dbReference type="RefSeq" id="WP_027295187.1">
    <property type="nucleotide sequence ID" value="NZ_CABMJZ010000116.1"/>
</dbReference>
<dbReference type="PANTHER" id="PTHR43744:SF8">
    <property type="entry name" value="SN-GLYCEROL-3-PHOSPHATE TRANSPORT SYSTEM PERMEASE PROTEIN UGPE"/>
    <property type="match status" value="1"/>
</dbReference>
<sequence>MNTKIHHLSFRKFSIGSILLRIAMVSCIAFYVLPIIFSFITSLKTTPEFYQNVWALPEKFRYENYIQAFTEGKIGEYFLNSVIIAVISLVLIQVFALSAAYALSRLKIPFANLVLVLLLVIQVLPTESMIIPLYMMLSKTGLLKLQYAAIIIGYVGWSLPGTIIILKNFFETIPIELLEAARIDGSGEFNTMVKIILPLMKGAMSTCFVMNFTYVWGELMWAQIATLLTDKGIPITVGLLNFQGMFTTNWPMLTAAICIVMLPLFIIFLFLQKYFVSGLTAGGVKG</sequence>
<dbReference type="GO" id="GO:0055085">
    <property type="term" value="P:transmembrane transport"/>
    <property type="evidence" value="ECO:0007669"/>
    <property type="project" value="InterPro"/>
</dbReference>
<evidence type="ECO:0000256" key="6">
    <source>
        <dbReference type="ARBA" id="ARBA00023136"/>
    </source>
</evidence>
<evidence type="ECO:0000256" key="7">
    <source>
        <dbReference type="RuleBase" id="RU363032"/>
    </source>
</evidence>
<evidence type="ECO:0000256" key="1">
    <source>
        <dbReference type="ARBA" id="ARBA00004651"/>
    </source>
</evidence>
<keyword evidence="2 7" id="KW-0813">Transport</keyword>
<reference evidence="9 10" key="1">
    <citation type="journal article" date="2019" name="Anaerobe">
        <title>Detection of Robinsoniella peoriensis in multiple bone samples of a trauma patient.</title>
        <authorList>
            <person name="Schrottner P."/>
            <person name="Hartwich K."/>
            <person name="Bunk B."/>
            <person name="Schober I."/>
            <person name="Helbig S."/>
            <person name="Rudolph W.W."/>
            <person name="Gunzer F."/>
        </authorList>
    </citation>
    <scope>NUCLEOTIDE SEQUENCE [LARGE SCALE GENOMIC DNA]</scope>
    <source>
        <strain evidence="9 10">DSM 106044</strain>
    </source>
</reference>
<evidence type="ECO:0000256" key="5">
    <source>
        <dbReference type="ARBA" id="ARBA00022989"/>
    </source>
</evidence>
<gene>
    <name evidence="9" type="primary">araQ_5</name>
    <name evidence="9" type="ORF">DSM106044_00708</name>
</gene>
<evidence type="ECO:0000256" key="2">
    <source>
        <dbReference type="ARBA" id="ARBA00022448"/>
    </source>
</evidence>
<keyword evidence="4" id="KW-0812">Transmembrane</keyword>
<evidence type="ECO:0000313" key="9">
    <source>
        <dbReference type="EMBL" id="TLD02326.1"/>
    </source>
</evidence>
<dbReference type="Gene3D" id="1.10.3720.10">
    <property type="entry name" value="MetI-like"/>
    <property type="match status" value="1"/>
</dbReference>
<evidence type="ECO:0000259" key="8">
    <source>
        <dbReference type="PROSITE" id="PS50928"/>
    </source>
</evidence>
<evidence type="ECO:0000256" key="3">
    <source>
        <dbReference type="ARBA" id="ARBA00022475"/>
    </source>
</evidence>
<dbReference type="Proteomes" id="UP000306509">
    <property type="component" value="Unassembled WGS sequence"/>
</dbReference>
<dbReference type="PANTHER" id="PTHR43744">
    <property type="entry name" value="ABC TRANSPORTER PERMEASE PROTEIN MG189-RELATED-RELATED"/>
    <property type="match status" value="1"/>
</dbReference>
<organism evidence="9 10">
    <name type="scientific">Robinsoniella peoriensis</name>
    <dbReference type="NCBI Taxonomy" id="180332"/>
    <lineage>
        <taxon>Bacteria</taxon>
        <taxon>Bacillati</taxon>
        <taxon>Bacillota</taxon>
        <taxon>Clostridia</taxon>
        <taxon>Lachnospirales</taxon>
        <taxon>Lachnospiraceae</taxon>
        <taxon>Robinsoniella</taxon>
    </lineage>
</organism>
<comment type="similarity">
    <text evidence="7">Belongs to the binding-protein-dependent transport system permease family.</text>
</comment>
<evidence type="ECO:0000313" key="10">
    <source>
        <dbReference type="Proteomes" id="UP000306509"/>
    </source>
</evidence>
<dbReference type="PROSITE" id="PS50928">
    <property type="entry name" value="ABC_TM1"/>
    <property type="match status" value="1"/>
</dbReference>
<comment type="subcellular location">
    <subcellularLocation>
        <location evidence="1 7">Cell membrane</location>
        <topology evidence="1 7">Multi-pass membrane protein</topology>
    </subcellularLocation>
</comment>
<dbReference type="GO" id="GO:0005886">
    <property type="term" value="C:plasma membrane"/>
    <property type="evidence" value="ECO:0007669"/>
    <property type="project" value="UniProtKB-SubCell"/>
</dbReference>
<dbReference type="STRING" id="180332.GCA_000797495_00165"/>
<dbReference type="OrthoDB" id="42677at2"/>
<dbReference type="CDD" id="cd06261">
    <property type="entry name" value="TM_PBP2"/>
    <property type="match status" value="1"/>
</dbReference>
<keyword evidence="6" id="KW-0472">Membrane</keyword>
<dbReference type="InterPro" id="IPR000515">
    <property type="entry name" value="MetI-like"/>
</dbReference>
<feature type="domain" description="ABC transmembrane type-1" evidence="8">
    <location>
        <begin position="78"/>
        <end position="271"/>
    </location>
</feature>
<protein>
    <submittedName>
        <fullName evidence="9">L-arabinose transport system permease protein AraQ</fullName>
    </submittedName>
</protein>
<accession>A0A4U8QP01</accession>
<keyword evidence="3" id="KW-1003">Cell membrane</keyword>